<accession>A0ABN0X909</accession>
<evidence type="ECO:0000313" key="2">
    <source>
        <dbReference type="EMBL" id="GAA0358291.1"/>
    </source>
</evidence>
<reference evidence="2 3" key="1">
    <citation type="journal article" date="2019" name="Int. J. Syst. Evol. Microbiol.">
        <title>The Global Catalogue of Microorganisms (GCM) 10K type strain sequencing project: providing services to taxonomists for standard genome sequencing and annotation.</title>
        <authorList>
            <consortium name="The Broad Institute Genomics Platform"/>
            <consortium name="The Broad Institute Genome Sequencing Center for Infectious Disease"/>
            <person name="Wu L."/>
            <person name="Ma J."/>
        </authorList>
    </citation>
    <scope>NUCLEOTIDE SEQUENCE [LARGE SCALE GENOMIC DNA]</scope>
    <source>
        <strain evidence="2 3">JCM 12662</strain>
    </source>
</reference>
<evidence type="ECO:0000259" key="1">
    <source>
        <dbReference type="PROSITE" id="PS51186"/>
    </source>
</evidence>
<protein>
    <recommendedName>
        <fullName evidence="1">N-acetyltransferase domain-containing protein</fullName>
    </recommendedName>
</protein>
<feature type="domain" description="N-acetyltransferase" evidence="1">
    <location>
        <begin position="4"/>
        <end position="197"/>
    </location>
</feature>
<dbReference type="RefSeq" id="WP_343754391.1">
    <property type="nucleotide sequence ID" value="NZ_BAAACW010000055.1"/>
</dbReference>
<dbReference type="Proteomes" id="UP001501166">
    <property type="component" value="Unassembled WGS sequence"/>
</dbReference>
<evidence type="ECO:0000313" key="3">
    <source>
        <dbReference type="Proteomes" id="UP001501166"/>
    </source>
</evidence>
<dbReference type="InterPro" id="IPR016181">
    <property type="entry name" value="Acyl_CoA_acyltransferase"/>
</dbReference>
<sequence>MPPIQYRSLNKKDYSKVADLLRAAFQYDKVAGKWNAHRMSYVFMYACLAEHTYTQVAEVDGKIVGLVVGKGEDVPLTSTLLNWKLYFHYFLLLFTNEGKEIALSFRRNSQTDDALYKQAKEPYNGKLIVLAVHPDYQHEKIGSQLFDFFIDYLKEQEAKTFFLFTDSRLNYSFYETKQLKRQAVVSRYMPLYKQRVHFFLYSGKVVH</sequence>
<dbReference type="PROSITE" id="PS51186">
    <property type="entry name" value="GNAT"/>
    <property type="match status" value="1"/>
</dbReference>
<name>A0ABN0X909_9LACT</name>
<gene>
    <name evidence="2" type="ORF">GCM10008932_08740</name>
</gene>
<comment type="caution">
    <text evidence="2">The sequence shown here is derived from an EMBL/GenBank/DDBJ whole genome shotgun (WGS) entry which is preliminary data.</text>
</comment>
<proteinExistence type="predicted"/>
<dbReference type="Gene3D" id="3.40.630.30">
    <property type="match status" value="1"/>
</dbReference>
<dbReference type="EMBL" id="BAAACW010000055">
    <property type="protein sequence ID" value="GAA0358291.1"/>
    <property type="molecule type" value="Genomic_DNA"/>
</dbReference>
<organism evidence="2 3">
    <name type="scientific">Alkalibacterium iburiense</name>
    <dbReference type="NCBI Taxonomy" id="290589"/>
    <lineage>
        <taxon>Bacteria</taxon>
        <taxon>Bacillati</taxon>
        <taxon>Bacillota</taxon>
        <taxon>Bacilli</taxon>
        <taxon>Lactobacillales</taxon>
        <taxon>Carnobacteriaceae</taxon>
        <taxon>Alkalibacterium</taxon>
    </lineage>
</organism>
<dbReference type="SUPFAM" id="SSF55729">
    <property type="entry name" value="Acyl-CoA N-acyltransferases (Nat)"/>
    <property type="match status" value="1"/>
</dbReference>
<keyword evidence="3" id="KW-1185">Reference proteome</keyword>
<dbReference type="InterPro" id="IPR000182">
    <property type="entry name" value="GNAT_dom"/>
</dbReference>
<dbReference type="CDD" id="cd04301">
    <property type="entry name" value="NAT_SF"/>
    <property type="match status" value="1"/>
</dbReference>
<dbReference type="Pfam" id="PF00583">
    <property type="entry name" value="Acetyltransf_1"/>
    <property type="match status" value="1"/>
</dbReference>